<comment type="caution">
    <text evidence="8">The sequence shown here is derived from an EMBL/GenBank/DDBJ whole genome shotgun (WGS) entry which is preliminary data.</text>
</comment>
<evidence type="ECO:0000256" key="3">
    <source>
        <dbReference type="ARBA" id="ARBA00022692"/>
    </source>
</evidence>
<feature type="transmembrane region" description="Helical" evidence="6">
    <location>
        <begin position="109"/>
        <end position="142"/>
    </location>
</feature>
<proteinExistence type="predicted"/>
<evidence type="ECO:0000256" key="4">
    <source>
        <dbReference type="ARBA" id="ARBA00022989"/>
    </source>
</evidence>
<sequence>MLFKLSFRNITRSVKDYAIYFFTLVLGVTLFYVFNSVGSQAAVLELNNAKKLIVELLSKILSGMSILVVAILGALIIYASRFLIKRRNKEFAIYLTLGMSKRKISRLLFFETLMIGIISLAVGLLIGIGASQLISILIGRLFEADMSKFQFVFSEKAFFDTILYFGLIYLIVIVFNTIIVGRLKIIDLLHGSKKSEKAFLKNPLLRAIVFVLSSFGLSYAYWWVTNDKVSMMDRINNLLWPVAIGVITTFLLFWSFSGLIMEVLTRSKRFYYRGLNSFIFRQVSSKINTAVVSMSLISLLLFLTISILSLCFSINESMKKELAYNTPVDAFIELTDYQAVFGPNRPGYGPLADSINPDFDAQIKESQKYMQRPIYQRLTEKDKEIAKSIKEYLEVNVYADHTFTFKQALQAEYLNGLVGEFMSKTAVPILRVSDYNKIAKLYHREEISLADNQYQMLADYKPMSDSIDKSLASGFQINYRGQTLSPVAKKHLEGFVTSSGMKSNTGILIVPDKIASEQAIGSRVLLVNYNTSADHTAQQIDNDIRRIYDLGNLSIEIHSSADETAQKSKQNSKKEEQRPSGVSFSYMTKILIYTSSIGLQAIATFVGFYLGIIFLISSAAILALKQLSESSDNIEKYAALRRLGASNKMLNHALFIQIAIFFVFPLLVGILHSVFGIKFASSIIEVFGSGGLLASIPITASMLILIYGGYFLLTYLSSKRIISEKQLRRD</sequence>
<feature type="transmembrane region" description="Helical" evidence="6">
    <location>
        <begin position="286"/>
        <end position="310"/>
    </location>
</feature>
<feature type="transmembrane region" description="Helical" evidence="6">
    <location>
        <begin position="57"/>
        <end position="79"/>
    </location>
</feature>
<organism evidence="8 9">
    <name type="scientific">Candidatus Nanosyncoccus nanoralicus</name>
    <dbReference type="NCBI Taxonomy" id="2171996"/>
    <lineage>
        <taxon>Bacteria</taxon>
        <taxon>Candidatus Saccharimonadota</taxon>
        <taxon>Candidatus Nanosyncoccalia</taxon>
        <taxon>Candidatus Nanosyncoccales</taxon>
        <taxon>Candidatus Nanosyncoccaceae</taxon>
        <taxon>Candidatus Nanosyncoccus</taxon>
    </lineage>
</organism>
<evidence type="ECO:0000313" key="9">
    <source>
        <dbReference type="Proteomes" id="UP001191004"/>
    </source>
</evidence>
<name>A0ABY0FKD9_9BACT</name>
<evidence type="ECO:0000256" key="5">
    <source>
        <dbReference type="ARBA" id="ARBA00023136"/>
    </source>
</evidence>
<evidence type="ECO:0000256" key="1">
    <source>
        <dbReference type="ARBA" id="ARBA00004651"/>
    </source>
</evidence>
<dbReference type="RefSeq" id="WP_129604232.1">
    <property type="nucleotide sequence ID" value="NZ_PRLL01000003.1"/>
</dbReference>
<feature type="transmembrane region" description="Helical" evidence="6">
    <location>
        <begin position="650"/>
        <end position="672"/>
    </location>
</feature>
<dbReference type="EMBL" id="PRLL01000003">
    <property type="protein sequence ID" value="RYC73832.1"/>
    <property type="molecule type" value="Genomic_DNA"/>
</dbReference>
<feature type="transmembrane region" description="Helical" evidence="6">
    <location>
        <begin position="242"/>
        <end position="265"/>
    </location>
</feature>
<feature type="transmembrane region" description="Helical" evidence="6">
    <location>
        <begin position="597"/>
        <end position="624"/>
    </location>
</feature>
<feature type="transmembrane region" description="Helical" evidence="6">
    <location>
        <begin position="204"/>
        <end position="222"/>
    </location>
</feature>
<dbReference type="InterPro" id="IPR003838">
    <property type="entry name" value="ABC3_permease_C"/>
</dbReference>
<dbReference type="PANTHER" id="PTHR46795:SF3">
    <property type="entry name" value="ABC TRANSPORTER PERMEASE"/>
    <property type="match status" value="1"/>
</dbReference>
<feature type="transmembrane region" description="Helical" evidence="6">
    <location>
        <begin position="692"/>
        <end position="716"/>
    </location>
</feature>
<gene>
    <name evidence="8" type="primary">bceB_1</name>
    <name evidence="8" type="ORF">G3KMM_00172</name>
</gene>
<evidence type="ECO:0000259" key="7">
    <source>
        <dbReference type="Pfam" id="PF02687"/>
    </source>
</evidence>
<evidence type="ECO:0000256" key="2">
    <source>
        <dbReference type="ARBA" id="ARBA00022475"/>
    </source>
</evidence>
<dbReference type="InterPro" id="IPR052536">
    <property type="entry name" value="ABC-4_Integral_Memb_Prot"/>
</dbReference>
<keyword evidence="3 6" id="KW-0812">Transmembrane</keyword>
<keyword evidence="5 6" id="KW-0472">Membrane</keyword>
<accession>A0ABY0FKD9</accession>
<protein>
    <submittedName>
        <fullName evidence="8">Bacitracin export permease protein BceB</fullName>
    </submittedName>
</protein>
<keyword evidence="9" id="KW-1185">Reference proteome</keyword>
<feature type="domain" description="ABC3 transporter permease C-terminal" evidence="7">
    <location>
        <begin position="64"/>
        <end position="175"/>
    </location>
</feature>
<reference evidence="8 9" key="1">
    <citation type="journal article" date="2018" name="bioRxiv">
        <title>Evidence of independent acquisition and adaption of ultra-small bacteria to human hosts across the highly diverse yet reduced genomes of the phylum Saccharibacteria.</title>
        <authorList>
            <person name="McLean J.S."/>
            <person name="Bor B."/>
            <person name="To T.T."/>
            <person name="Liu Q."/>
            <person name="Kearns K.A."/>
            <person name="Solden L.M."/>
            <person name="Wrighton K.C."/>
            <person name="He X."/>
            <person name="Shi W."/>
        </authorList>
    </citation>
    <scope>NUCLEOTIDE SEQUENCE [LARGE SCALE GENOMIC DNA]</scope>
    <source>
        <strain evidence="8 9">TM7_KMM_G3_1_HOT_351</strain>
    </source>
</reference>
<evidence type="ECO:0000313" key="8">
    <source>
        <dbReference type="EMBL" id="RYC73832.1"/>
    </source>
</evidence>
<dbReference type="Proteomes" id="UP001191004">
    <property type="component" value="Unassembled WGS sequence"/>
</dbReference>
<feature type="transmembrane region" description="Helical" evidence="6">
    <location>
        <begin position="162"/>
        <end position="183"/>
    </location>
</feature>
<keyword evidence="2" id="KW-1003">Cell membrane</keyword>
<evidence type="ECO:0000256" key="6">
    <source>
        <dbReference type="SAM" id="Phobius"/>
    </source>
</evidence>
<dbReference type="Pfam" id="PF02687">
    <property type="entry name" value="FtsX"/>
    <property type="match status" value="1"/>
</dbReference>
<feature type="transmembrane region" description="Helical" evidence="6">
    <location>
        <begin position="17"/>
        <end position="37"/>
    </location>
</feature>
<dbReference type="PANTHER" id="PTHR46795">
    <property type="entry name" value="ABC TRANSPORTER PERMEASE-RELATED-RELATED"/>
    <property type="match status" value="1"/>
</dbReference>
<keyword evidence="4 6" id="KW-1133">Transmembrane helix</keyword>
<comment type="subcellular location">
    <subcellularLocation>
        <location evidence="1">Cell membrane</location>
        <topology evidence="1">Multi-pass membrane protein</topology>
    </subcellularLocation>
</comment>
<reference evidence="8 9" key="2">
    <citation type="journal article" date="2020" name="Cell Rep.">
        <title>Acquisition and Adaptation of Ultra-small Parasitic Reduced Genome Bacteria to Mammalian Hosts.</title>
        <authorList>
            <person name="McLean J.S."/>
            <person name="Bor B."/>
            <person name="Kerns K.A."/>
            <person name="Liu Q."/>
            <person name="To T.T."/>
            <person name="Solden L."/>
            <person name="Hendrickson E.L."/>
            <person name="Wrighton K."/>
            <person name="Shi W."/>
            <person name="He X."/>
        </authorList>
    </citation>
    <scope>NUCLEOTIDE SEQUENCE [LARGE SCALE GENOMIC DNA]</scope>
    <source>
        <strain evidence="8 9">TM7_KMM_G3_1_HOT_351</strain>
    </source>
</reference>